<evidence type="ECO:0000313" key="3">
    <source>
        <dbReference type="EMBL" id="CAB4018153.1"/>
    </source>
</evidence>
<name>A0A7D9EVB6_PARCT</name>
<gene>
    <name evidence="3" type="ORF">PACLA_8A023303</name>
</gene>
<keyword evidence="1" id="KW-0175">Coiled coil</keyword>
<dbReference type="EMBL" id="CACRXK020009878">
    <property type="protein sequence ID" value="CAB4018153.1"/>
    <property type="molecule type" value="Genomic_DNA"/>
</dbReference>
<evidence type="ECO:0000313" key="4">
    <source>
        <dbReference type="Proteomes" id="UP001152795"/>
    </source>
</evidence>
<feature type="coiled-coil region" evidence="1">
    <location>
        <begin position="267"/>
        <end position="312"/>
    </location>
</feature>
<protein>
    <submittedName>
        <fullName evidence="3">Uncharacterized protein</fullName>
    </submittedName>
</protein>
<dbReference type="InterPro" id="IPR011042">
    <property type="entry name" value="6-blade_b-propeller_TolB-like"/>
</dbReference>
<evidence type="ECO:0000256" key="2">
    <source>
        <dbReference type="SAM" id="MobiDB-lite"/>
    </source>
</evidence>
<proteinExistence type="predicted"/>
<evidence type="ECO:0000256" key="1">
    <source>
        <dbReference type="SAM" id="Coils"/>
    </source>
</evidence>
<organism evidence="3 4">
    <name type="scientific">Paramuricea clavata</name>
    <name type="common">Red gorgonian</name>
    <name type="synonym">Violescent sea-whip</name>
    <dbReference type="NCBI Taxonomy" id="317549"/>
    <lineage>
        <taxon>Eukaryota</taxon>
        <taxon>Metazoa</taxon>
        <taxon>Cnidaria</taxon>
        <taxon>Anthozoa</taxon>
        <taxon>Octocorallia</taxon>
        <taxon>Malacalcyonacea</taxon>
        <taxon>Plexauridae</taxon>
        <taxon>Paramuricea</taxon>
    </lineage>
</organism>
<keyword evidence="4" id="KW-1185">Reference proteome</keyword>
<comment type="caution">
    <text evidence="3">The sequence shown here is derived from an EMBL/GenBank/DDBJ whole genome shotgun (WGS) entry which is preliminary data.</text>
</comment>
<reference evidence="3" key="1">
    <citation type="submission" date="2020-04" db="EMBL/GenBank/DDBJ databases">
        <authorList>
            <person name="Alioto T."/>
            <person name="Alioto T."/>
            <person name="Gomez Garrido J."/>
        </authorList>
    </citation>
    <scope>NUCLEOTIDE SEQUENCE</scope>
    <source>
        <strain evidence="3">A484AB</strain>
    </source>
</reference>
<sequence length="584" mass="65520">MKDGQPSVYLNYVNKELYYYRKSNTSINICFLDYDGVLLKKKIFAEGNVGLLTIFGDFLYLQKTDTRVVQEMNVSTGVVYRNISLPKSFTNLNEIAIVDQSQYPTGSSPAMRRNSQSANLAEALSTIVDTNSQIQTDCNNNCDSDENLTGFIDDLGRRLQSTSSEIVVRQLIARDTDGLAGLRDRVLQLVRSKWSCCRKGELQRRITRTRGTSASEKLAQDIVLLVKFYESGEGSQALKDIFRKVRNTDCSYALGDKETNAFDQPNLKKLLEIVEDLEAKFVETNIQHKTDIDKLKDELNHMQLHLAEKDSKIYSLEKEVSTLRANCRASKESLNSKCESICVEMENISKMAEQRKSKESIKILTKKILNNSVEFGNTELAHPGPKGAVNNGTQPRSFAAVASGSNEDNEQVTIVSVIDCEQSEGQINTVLVNDDDSNKGESANDPGPPSNNTDCPKQSQVIRSSKTSENQNEASLVDSKVFIGVERRNTKRLYLGGVKDGVHASTIKEFMQGKGVQPTFVRMMKSRRSGTVAVRINVRASDIKEILEPNFWPKNVYAREWLSKDKWEKRSVKSDRDPSREPPS</sequence>
<dbReference type="AlphaFoldDB" id="A0A7D9EVB6"/>
<dbReference type="Gene3D" id="2.120.10.30">
    <property type="entry name" value="TolB, C-terminal domain"/>
    <property type="match status" value="1"/>
</dbReference>
<feature type="region of interest" description="Disordered" evidence="2">
    <location>
        <begin position="432"/>
        <end position="474"/>
    </location>
</feature>
<accession>A0A7D9EVB6</accession>
<feature type="compositionally biased region" description="Polar residues" evidence="2">
    <location>
        <begin position="450"/>
        <end position="474"/>
    </location>
</feature>
<dbReference type="Proteomes" id="UP001152795">
    <property type="component" value="Unassembled WGS sequence"/>
</dbReference>